<keyword evidence="1" id="KW-0808">Transferase</keyword>
<organism evidence="1">
    <name type="scientific">Tanacetum cinerariifolium</name>
    <name type="common">Dalmatian daisy</name>
    <name type="synonym">Chrysanthemum cinerariifolium</name>
    <dbReference type="NCBI Taxonomy" id="118510"/>
    <lineage>
        <taxon>Eukaryota</taxon>
        <taxon>Viridiplantae</taxon>
        <taxon>Streptophyta</taxon>
        <taxon>Embryophyta</taxon>
        <taxon>Tracheophyta</taxon>
        <taxon>Spermatophyta</taxon>
        <taxon>Magnoliopsida</taxon>
        <taxon>eudicotyledons</taxon>
        <taxon>Gunneridae</taxon>
        <taxon>Pentapetalae</taxon>
        <taxon>asterids</taxon>
        <taxon>campanulids</taxon>
        <taxon>Asterales</taxon>
        <taxon>Asteraceae</taxon>
        <taxon>Asteroideae</taxon>
        <taxon>Anthemideae</taxon>
        <taxon>Anthemidinae</taxon>
        <taxon>Tanacetum</taxon>
    </lineage>
</organism>
<protein>
    <submittedName>
        <fullName evidence="1">RNA-directed DNA polymerase, eukaryota, reverse transcriptase zinc-binding domain protein</fullName>
    </submittedName>
</protein>
<reference evidence="1" key="1">
    <citation type="journal article" date="2019" name="Sci. Rep.">
        <title>Draft genome of Tanacetum cinerariifolium, the natural source of mosquito coil.</title>
        <authorList>
            <person name="Yamashiro T."/>
            <person name="Shiraishi A."/>
            <person name="Satake H."/>
            <person name="Nakayama K."/>
        </authorList>
    </citation>
    <scope>NUCLEOTIDE SEQUENCE</scope>
</reference>
<dbReference type="AlphaFoldDB" id="A0A699IGL7"/>
<evidence type="ECO:0000313" key="1">
    <source>
        <dbReference type="EMBL" id="GEZ34625.1"/>
    </source>
</evidence>
<sequence>LDSSLQISHLFYADDAIFIGQWSQCNFDTIIRVLDVFYRASGLRINMNKSNLMGSKVGDPMSRIQSWHDVTEGMHTRLPKWKLKTLSIGGRLTLLKSVLYTIPIYHMSIFKVLMKVLQNMESIRARFFNGADVNSKKSSWVRWKSVLAAKDVDGLGASNLFALNRALMFKWVWRFFSQKNVEIKEHLIQET</sequence>
<keyword evidence="1" id="KW-0548">Nucleotidyltransferase</keyword>
<dbReference type="PANTHER" id="PTHR33116:SF79">
    <property type="entry name" value="REVERSE TRANSCRIPTASE DOMAIN, ZINC FINGER, CCHC-TYPE-RELATED"/>
    <property type="match status" value="1"/>
</dbReference>
<dbReference type="PANTHER" id="PTHR33116">
    <property type="entry name" value="REVERSE TRANSCRIPTASE ZINC-BINDING DOMAIN-CONTAINING PROTEIN-RELATED-RELATED"/>
    <property type="match status" value="1"/>
</dbReference>
<gene>
    <name evidence="1" type="ORF">Tci_506598</name>
</gene>
<dbReference type="GO" id="GO:0003964">
    <property type="term" value="F:RNA-directed DNA polymerase activity"/>
    <property type="evidence" value="ECO:0007669"/>
    <property type="project" value="UniProtKB-KW"/>
</dbReference>
<comment type="caution">
    <text evidence="1">The sequence shown here is derived from an EMBL/GenBank/DDBJ whole genome shotgun (WGS) entry which is preliminary data.</text>
</comment>
<dbReference type="EMBL" id="BKCJ010267979">
    <property type="protein sequence ID" value="GEZ34625.1"/>
    <property type="molecule type" value="Genomic_DNA"/>
</dbReference>
<proteinExistence type="predicted"/>
<name>A0A699IGL7_TANCI</name>
<accession>A0A699IGL7</accession>
<feature type="non-terminal residue" evidence="1">
    <location>
        <position position="1"/>
    </location>
</feature>
<keyword evidence="1" id="KW-0695">RNA-directed DNA polymerase</keyword>